<feature type="transmembrane region" description="Helical" evidence="6">
    <location>
        <begin position="137"/>
        <end position="164"/>
    </location>
</feature>
<keyword evidence="2" id="KW-1003">Cell membrane</keyword>
<dbReference type="InterPro" id="IPR017039">
    <property type="entry name" value="Virul_fac_BrkB"/>
</dbReference>
<protein>
    <submittedName>
        <fullName evidence="7">YihY/virulence factor BrkB family protein</fullName>
    </submittedName>
</protein>
<evidence type="ECO:0000256" key="4">
    <source>
        <dbReference type="ARBA" id="ARBA00022989"/>
    </source>
</evidence>
<accession>A0A838XNM4</accession>
<evidence type="ECO:0000256" key="5">
    <source>
        <dbReference type="ARBA" id="ARBA00023136"/>
    </source>
</evidence>
<evidence type="ECO:0000256" key="3">
    <source>
        <dbReference type="ARBA" id="ARBA00022692"/>
    </source>
</evidence>
<sequence>MSIFSILKAVGTIIGDAISEMSRDDGFAIASHVALSSLLALFPFLIFIAALTGFLGLGDMADRIAEMLFDAWPKEVAGPIAREITVVLTEPRGDFLTVGVIASVWFASNGVEAYRVALNRAYREPENRGFIYRRLQAIALVLIGSAILITFAFLIVFAPLVWTAVLKYAPFLEEFTARLNLSRYLIASILTLMGLFVAHFVLPAGRRGFFDVLPGVLATLVLWMVSGVAFGIYLAGFANYVSTYAGLAGVMTALIFLYLVSMVFVLGGELNAATLRWRRRQAEAAASA</sequence>
<reference evidence="7 8" key="2">
    <citation type="submission" date="2020-08" db="EMBL/GenBank/DDBJ databases">
        <title>Stappia taiwanensis sp. nov., isolated from a coastal thermal spring.</title>
        <authorList>
            <person name="Kampfer P."/>
        </authorList>
    </citation>
    <scope>NUCLEOTIDE SEQUENCE [LARGE SCALE GENOMIC DNA]</scope>
    <source>
        <strain evidence="7 8">DSM 23284</strain>
    </source>
</reference>
<feature type="transmembrane region" description="Helical" evidence="6">
    <location>
        <begin position="184"/>
        <end position="204"/>
    </location>
</feature>
<reference evidence="7 8" key="1">
    <citation type="submission" date="2020-07" db="EMBL/GenBank/DDBJ databases">
        <authorList>
            <person name="Li M."/>
        </authorList>
    </citation>
    <scope>NUCLEOTIDE SEQUENCE [LARGE SCALE GENOMIC DNA]</scope>
    <source>
        <strain evidence="7 8">DSM 23284</strain>
    </source>
</reference>
<comment type="caution">
    <text evidence="7">The sequence shown here is derived from an EMBL/GenBank/DDBJ whole genome shotgun (WGS) entry which is preliminary data.</text>
</comment>
<evidence type="ECO:0000256" key="6">
    <source>
        <dbReference type="SAM" id="Phobius"/>
    </source>
</evidence>
<keyword evidence="4 6" id="KW-1133">Transmembrane helix</keyword>
<organism evidence="7 8">
    <name type="scientific">Stappia taiwanensis</name>
    <dbReference type="NCBI Taxonomy" id="992267"/>
    <lineage>
        <taxon>Bacteria</taxon>
        <taxon>Pseudomonadati</taxon>
        <taxon>Pseudomonadota</taxon>
        <taxon>Alphaproteobacteria</taxon>
        <taxon>Hyphomicrobiales</taxon>
        <taxon>Stappiaceae</taxon>
        <taxon>Stappia</taxon>
    </lineage>
</organism>
<proteinExistence type="predicted"/>
<dbReference type="EMBL" id="JACEON010000005">
    <property type="protein sequence ID" value="MBA4611377.1"/>
    <property type="molecule type" value="Genomic_DNA"/>
</dbReference>
<keyword evidence="5 6" id="KW-0472">Membrane</keyword>
<feature type="transmembrane region" description="Helical" evidence="6">
    <location>
        <begin position="29"/>
        <end position="57"/>
    </location>
</feature>
<feature type="transmembrane region" description="Helical" evidence="6">
    <location>
        <begin position="244"/>
        <end position="270"/>
    </location>
</feature>
<dbReference type="AlphaFoldDB" id="A0A838XNM4"/>
<feature type="transmembrane region" description="Helical" evidence="6">
    <location>
        <begin position="216"/>
        <end position="238"/>
    </location>
</feature>
<dbReference type="PANTHER" id="PTHR30213:SF0">
    <property type="entry name" value="UPF0761 MEMBRANE PROTEIN YIHY"/>
    <property type="match status" value="1"/>
</dbReference>
<dbReference type="NCBIfam" id="TIGR00765">
    <property type="entry name" value="yihY_not_rbn"/>
    <property type="match status" value="1"/>
</dbReference>
<evidence type="ECO:0000256" key="2">
    <source>
        <dbReference type="ARBA" id="ARBA00022475"/>
    </source>
</evidence>
<evidence type="ECO:0000313" key="7">
    <source>
        <dbReference type="EMBL" id="MBA4611377.1"/>
    </source>
</evidence>
<dbReference type="PANTHER" id="PTHR30213">
    <property type="entry name" value="INNER MEMBRANE PROTEIN YHJD"/>
    <property type="match status" value="1"/>
</dbReference>
<name>A0A838XNM4_9HYPH</name>
<evidence type="ECO:0000256" key="1">
    <source>
        <dbReference type="ARBA" id="ARBA00004651"/>
    </source>
</evidence>
<dbReference type="RefSeq" id="WP_181759579.1">
    <property type="nucleotide sequence ID" value="NZ_BMCR01000006.1"/>
</dbReference>
<dbReference type="Pfam" id="PF03631">
    <property type="entry name" value="Virul_fac_BrkB"/>
    <property type="match status" value="1"/>
</dbReference>
<gene>
    <name evidence="7" type="ORF">H1W37_06930</name>
</gene>
<dbReference type="PIRSF" id="PIRSF035875">
    <property type="entry name" value="RNase_BN"/>
    <property type="match status" value="1"/>
</dbReference>
<keyword evidence="8" id="KW-1185">Reference proteome</keyword>
<comment type="subcellular location">
    <subcellularLocation>
        <location evidence="1">Cell membrane</location>
        <topology evidence="1">Multi-pass membrane protein</topology>
    </subcellularLocation>
</comment>
<evidence type="ECO:0000313" key="8">
    <source>
        <dbReference type="Proteomes" id="UP000559404"/>
    </source>
</evidence>
<dbReference type="GO" id="GO:0005886">
    <property type="term" value="C:plasma membrane"/>
    <property type="evidence" value="ECO:0007669"/>
    <property type="project" value="UniProtKB-SubCell"/>
</dbReference>
<dbReference type="Proteomes" id="UP000559404">
    <property type="component" value="Unassembled WGS sequence"/>
</dbReference>
<keyword evidence="3 6" id="KW-0812">Transmembrane</keyword>